<dbReference type="InterPro" id="IPR029063">
    <property type="entry name" value="SAM-dependent_MTases_sf"/>
</dbReference>
<dbReference type="Pfam" id="PF13489">
    <property type="entry name" value="Methyltransf_23"/>
    <property type="match status" value="1"/>
</dbReference>
<gene>
    <name evidence="1" type="ORF">US67_C0012G0003</name>
</gene>
<dbReference type="Proteomes" id="UP000034366">
    <property type="component" value="Unassembled WGS sequence"/>
</dbReference>
<dbReference type="EMBL" id="LBTW01000012">
    <property type="protein sequence ID" value="KKQ49683.1"/>
    <property type="molecule type" value="Genomic_DNA"/>
</dbReference>
<name>A0A0G0I2Z5_9BACT</name>
<proteinExistence type="predicted"/>
<protein>
    <recommendedName>
        <fullName evidence="3">Methyltransferase type 11</fullName>
    </recommendedName>
</protein>
<accession>A0A0G0I2Z5</accession>
<dbReference type="AlphaFoldDB" id="A0A0G0I2Z5"/>
<evidence type="ECO:0008006" key="3">
    <source>
        <dbReference type="Google" id="ProtNLM"/>
    </source>
</evidence>
<dbReference type="PANTHER" id="PTHR43861">
    <property type="entry name" value="TRANS-ACONITATE 2-METHYLTRANSFERASE-RELATED"/>
    <property type="match status" value="1"/>
</dbReference>
<comment type="caution">
    <text evidence="1">The sequence shown here is derived from an EMBL/GenBank/DDBJ whole genome shotgun (WGS) entry which is preliminary data.</text>
</comment>
<organism evidence="1 2">
    <name type="scientific">Candidatus Woesebacteria bacterium GW2011_GWD1_38_10</name>
    <dbReference type="NCBI Taxonomy" id="1618592"/>
    <lineage>
        <taxon>Bacteria</taxon>
        <taxon>Candidatus Woeseibacteriota</taxon>
    </lineage>
</organism>
<evidence type="ECO:0000313" key="1">
    <source>
        <dbReference type="EMBL" id="KKQ49683.1"/>
    </source>
</evidence>
<evidence type="ECO:0000313" key="2">
    <source>
        <dbReference type="Proteomes" id="UP000034366"/>
    </source>
</evidence>
<dbReference type="Gene3D" id="3.40.50.150">
    <property type="entry name" value="Vaccinia Virus protein VP39"/>
    <property type="match status" value="1"/>
</dbReference>
<sequence length="245" mass="29024">MANFKPFNKYTFFLLDKLITKYNIKSPFLEVGCGTGELSKHLAKNKFYGKAIDSSKKAISIAKINLKDFSSIKVEKRIMSELSGKYNSIFLWDVIEHIKNDKQTLMKAYRILNNNGYLIMHTPSNPNEWSWDDEFYGHYRRYTEKDMRSKLELAGFKVCSIWDTTYPIFWIIRRIYLKIMKKPNLTINKKTRTSKSGLDPSWKSNVTSKKIIMLNPFWQLVYRLQYFFFRNYVGKGFSFLVVAKK</sequence>
<dbReference type="SUPFAM" id="SSF53335">
    <property type="entry name" value="S-adenosyl-L-methionine-dependent methyltransferases"/>
    <property type="match status" value="1"/>
</dbReference>
<reference evidence="1 2" key="1">
    <citation type="journal article" date="2015" name="Nature">
        <title>rRNA introns, odd ribosomes, and small enigmatic genomes across a large radiation of phyla.</title>
        <authorList>
            <person name="Brown C.T."/>
            <person name="Hug L.A."/>
            <person name="Thomas B.C."/>
            <person name="Sharon I."/>
            <person name="Castelle C.J."/>
            <person name="Singh A."/>
            <person name="Wilkins M.J."/>
            <person name="Williams K.H."/>
            <person name="Banfield J.F."/>
        </authorList>
    </citation>
    <scope>NUCLEOTIDE SEQUENCE [LARGE SCALE GENOMIC DNA]</scope>
</reference>
<dbReference type="CDD" id="cd02440">
    <property type="entry name" value="AdoMet_MTases"/>
    <property type="match status" value="1"/>
</dbReference>